<evidence type="ECO:0000313" key="2">
    <source>
        <dbReference type="Proteomes" id="UP000887568"/>
    </source>
</evidence>
<evidence type="ECO:0008006" key="3">
    <source>
        <dbReference type="Google" id="ProtNLM"/>
    </source>
</evidence>
<sequence length="348" mass="38808">MSLDEGIAQTAIIPLEGSITDPSHLYLCISIWAVNGVGIPSSRHHSTFEATPTLPDEGSLVLLRRCFPTTCKGHCACAPIDRACNPDQSCTDVTHSNPNTEIEVLDVLDLMNDDINNVIDIDDTATQSIAAAVWRVTEQKGLDIKWFEWSIGDDSSSDPVGIFDPVQDRLWYDIGQNNQTIITLDEDHKMEKGVTYHVFIRAWYNPTTYAVFRSDGITPDITPPKISTVRGAKIKDLARSYARKDTDYLMDPNVLFISWKRVFLDDAMSHYQVSLSTYPGGEDIRQFADHTFPASVSSTQFTNLNLKSGLRYYSNVRAFNKAGLHTLKSSDGFVVDTRRPDAGLVFDC</sequence>
<dbReference type="SUPFAM" id="SSF49265">
    <property type="entry name" value="Fibronectin type III"/>
    <property type="match status" value="1"/>
</dbReference>
<accession>A0A914A2I8</accession>
<organism evidence="1 2">
    <name type="scientific">Patiria miniata</name>
    <name type="common">Bat star</name>
    <name type="synonym">Asterina miniata</name>
    <dbReference type="NCBI Taxonomy" id="46514"/>
    <lineage>
        <taxon>Eukaryota</taxon>
        <taxon>Metazoa</taxon>
        <taxon>Echinodermata</taxon>
        <taxon>Eleutherozoa</taxon>
        <taxon>Asterozoa</taxon>
        <taxon>Asteroidea</taxon>
        <taxon>Valvatacea</taxon>
        <taxon>Valvatida</taxon>
        <taxon>Asterinidae</taxon>
        <taxon>Patiria</taxon>
    </lineage>
</organism>
<dbReference type="InterPro" id="IPR036116">
    <property type="entry name" value="FN3_sf"/>
</dbReference>
<name>A0A914A2I8_PATMI</name>
<reference evidence="1" key="1">
    <citation type="submission" date="2022-11" db="UniProtKB">
        <authorList>
            <consortium name="EnsemblMetazoa"/>
        </authorList>
    </citation>
    <scope>IDENTIFICATION</scope>
</reference>
<dbReference type="Gene3D" id="2.60.40.10">
    <property type="entry name" value="Immunoglobulins"/>
    <property type="match status" value="1"/>
</dbReference>
<proteinExistence type="predicted"/>
<evidence type="ECO:0000313" key="1">
    <source>
        <dbReference type="EnsemblMetazoa" id="XP_038057865.1"/>
    </source>
</evidence>
<keyword evidence="2" id="KW-1185">Reference proteome</keyword>
<dbReference type="EnsemblMetazoa" id="XM_038201937.1">
    <property type="protein sequence ID" value="XP_038057865.1"/>
    <property type="gene ID" value="LOC119729312"/>
</dbReference>
<dbReference type="PANTHER" id="PTHR16897">
    <property type="entry name" value="OS10G0105400 PROTEIN"/>
    <property type="match status" value="1"/>
</dbReference>
<dbReference type="AlphaFoldDB" id="A0A914A2I8"/>
<protein>
    <recommendedName>
        <fullName evidence="3">Fibronectin type-III domain-containing protein</fullName>
    </recommendedName>
</protein>
<dbReference type="RefSeq" id="XP_038057865.1">
    <property type="nucleotide sequence ID" value="XM_038201937.1"/>
</dbReference>
<dbReference type="Proteomes" id="UP000887568">
    <property type="component" value="Unplaced"/>
</dbReference>
<dbReference type="InterPro" id="IPR013783">
    <property type="entry name" value="Ig-like_fold"/>
</dbReference>
<dbReference type="PANTHER" id="PTHR16897:SF2">
    <property type="entry name" value="OS03G0226600 PROTEIN"/>
    <property type="match status" value="1"/>
</dbReference>
<dbReference type="GeneID" id="119729312"/>
<dbReference type="OrthoDB" id="5983081at2759"/>